<dbReference type="RefSeq" id="WP_137726818.1">
    <property type="nucleotide sequence ID" value="NZ_AP019780.1"/>
</dbReference>
<dbReference type="EMBL" id="CP042908">
    <property type="protein sequence ID" value="QIB89983.1"/>
    <property type="molecule type" value="Genomic_DNA"/>
</dbReference>
<dbReference type="Proteomes" id="UP000300067">
    <property type="component" value="Chromosome"/>
</dbReference>
<dbReference type="OrthoDB" id="379249at2157"/>
<sequence>MRWLGHRLYAWVNIAVDSRLSVKEGHEISVSVK</sequence>
<dbReference type="AlphaFoldDB" id="A0A4P8R9C3"/>
<protein>
    <submittedName>
        <fullName evidence="1">Uncharacterized protein</fullName>
    </submittedName>
</protein>
<dbReference type="EMBL" id="CP029709">
    <property type="protein sequence ID" value="QCR17615.1"/>
    <property type="molecule type" value="Genomic_DNA"/>
</dbReference>
<proteinExistence type="predicted"/>
<organism evidence="1 3">
    <name type="scientific">Methanosarcina mazei</name>
    <name type="common">Methanosarcina frisia</name>
    <dbReference type="NCBI Taxonomy" id="2209"/>
    <lineage>
        <taxon>Archaea</taxon>
        <taxon>Methanobacteriati</taxon>
        <taxon>Methanobacteriota</taxon>
        <taxon>Stenosarchaea group</taxon>
        <taxon>Methanomicrobia</taxon>
        <taxon>Methanosarcinales</taxon>
        <taxon>Methanosarcinaceae</taxon>
        <taxon>Methanosarcina</taxon>
    </lineage>
</organism>
<evidence type="ECO:0000313" key="3">
    <source>
        <dbReference type="Proteomes" id="UP000300067"/>
    </source>
</evidence>
<reference evidence="1 3" key="1">
    <citation type="submission" date="2018-05" db="EMBL/GenBank/DDBJ databases">
        <title>Methanosarcina gilichinskyana sp. nov., a novel methanogenic archaeon isolated from Holocene permafrost, North East Russia.</title>
        <authorList>
            <person name="Oshurkova V."/>
            <person name="Meer M."/>
            <person name="Bochkareva O."/>
            <person name="Shcherbakova V."/>
        </authorList>
    </citation>
    <scope>NUCLEOTIDE SEQUENCE [LARGE SCALE GENOMIC DNA]</scope>
    <source>
        <strain evidence="1 3">JL01</strain>
    </source>
</reference>
<gene>
    <name evidence="1" type="ORF">DKM28_17820</name>
    <name evidence="2" type="ORF">FQU78_02030</name>
</gene>
<evidence type="ECO:0000313" key="1">
    <source>
        <dbReference type="EMBL" id="QCR17615.1"/>
    </source>
</evidence>
<dbReference type="Proteomes" id="UP000467371">
    <property type="component" value="Chromosome"/>
</dbReference>
<dbReference type="Gene3D" id="3.30.70.1350">
    <property type="entry name" value="Cation efflux protein, cytoplasmic domain"/>
    <property type="match status" value="1"/>
</dbReference>
<name>A0A4P8R9C3_METMZ</name>
<dbReference type="GeneID" id="42568827"/>
<evidence type="ECO:0000313" key="4">
    <source>
        <dbReference type="Proteomes" id="UP000467371"/>
    </source>
</evidence>
<reference evidence="2 4" key="2">
    <citation type="journal article" date="2020" name="Environ. Microbiol. Rep.">
        <title>Redox cycling of Fe(II) and Fe(III) in magnetite accelerates aceticlastic methanogenesis by Methanosarcina mazei.</title>
        <authorList>
            <person name="Wang H."/>
            <person name="Byrne J.M."/>
            <person name="Liu P."/>
            <person name="Liu J."/>
            <person name="Dong X."/>
            <person name="Lu Y."/>
        </authorList>
    </citation>
    <scope>NUCLEOTIDE SEQUENCE [LARGE SCALE GENOMIC DNA]</scope>
    <source>
        <strain evidence="4">zm-15</strain>
        <strain evidence="2">Zm-15</strain>
    </source>
</reference>
<evidence type="ECO:0000313" key="2">
    <source>
        <dbReference type="EMBL" id="QIB89983.1"/>
    </source>
</evidence>
<accession>A0A4P8R9C3</accession>
<dbReference type="SUPFAM" id="SSF160240">
    <property type="entry name" value="Cation efflux protein cytoplasmic domain-like"/>
    <property type="match status" value="1"/>
</dbReference>
<dbReference type="InterPro" id="IPR036837">
    <property type="entry name" value="Cation_efflux_CTD_sf"/>
</dbReference>